<gene>
    <name evidence="2" type="ORF">OS145_03020</name>
</gene>
<dbReference type="Gene3D" id="1.10.3210.40">
    <property type="match status" value="1"/>
</dbReference>
<feature type="domain" description="HD/PDEase" evidence="1">
    <location>
        <begin position="170"/>
        <end position="259"/>
    </location>
</feature>
<keyword evidence="3" id="KW-1185">Reference proteome</keyword>
<dbReference type="SMART" id="SM00471">
    <property type="entry name" value="HDc"/>
    <property type="match status" value="1"/>
</dbReference>
<reference evidence="2 3" key="1">
    <citation type="submission" date="2006-01" db="EMBL/GenBank/DDBJ databases">
        <authorList>
            <person name="Brettar I."/>
            <person name="Hofle M."/>
            <person name="Ferriera S."/>
            <person name="Johnson J."/>
            <person name="Kravitz S."/>
            <person name="Halpern A."/>
            <person name="Remington K."/>
            <person name="Beeson K."/>
            <person name="Tran B."/>
            <person name="Rogers Y.-H."/>
            <person name="Friedman R."/>
            <person name="Venter J.C."/>
        </authorList>
    </citation>
    <scope>NUCLEOTIDE SEQUENCE [LARGE SCALE GENOMIC DNA]</scope>
    <source>
        <strain evidence="2 3">OS145</strain>
    </source>
</reference>
<dbReference type="CDD" id="cd00077">
    <property type="entry name" value="HDc"/>
    <property type="match status" value="1"/>
</dbReference>
<evidence type="ECO:0000313" key="2">
    <source>
        <dbReference type="EMBL" id="EAQ33306.1"/>
    </source>
</evidence>
<organism evidence="2 3">
    <name type="scientific">Idiomarina baltica OS145</name>
    <dbReference type="NCBI Taxonomy" id="314276"/>
    <lineage>
        <taxon>Bacteria</taxon>
        <taxon>Pseudomonadati</taxon>
        <taxon>Pseudomonadota</taxon>
        <taxon>Gammaproteobacteria</taxon>
        <taxon>Alteromonadales</taxon>
        <taxon>Idiomarinaceae</taxon>
        <taxon>Idiomarina</taxon>
    </lineage>
</organism>
<evidence type="ECO:0000313" key="3">
    <source>
        <dbReference type="Proteomes" id="UP000016543"/>
    </source>
</evidence>
<accession>A0ABP2CTW1</accession>
<proteinExistence type="predicted"/>
<protein>
    <submittedName>
        <fullName evidence="2">CMP-binding protein</fullName>
    </submittedName>
</protein>
<dbReference type="Proteomes" id="UP000016543">
    <property type="component" value="Unassembled WGS sequence"/>
</dbReference>
<sequence>MNTITTNTIKDTIQPLLVDAKDYMRFTGRYYLCEVEYVNTTSAQERCKLTLSDSSGTIEVYARYEQLRDEAILVDAMVHVEVAKSFIGEQSVRVCKVLACADDCETIGMSLAALPIAKCPRTDIFKALLVMESRIQSEVMKEFLCDVLLQKHVAIAYLECPATLNGHHSYGAGLLEHSIDVAWNILGVQTFKSIERDTAIVAALLHDIGKTQTLTNQQMPSRLGCRVDSPHLTLELCAGALKKLDARAPLMAERLREAWVALIPGIALSTDRKPLLIDVLERSKHFSIEGEQSMAFLADAEMGVPISADH</sequence>
<dbReference type="RefSeq" id="WP_006954072.1">
    <property type="nucleotide sequence ID" value="NZ_AAMX01000001.1"/>
</dbReference>
<evidence type="ECO:0000259" key="1">
    <source>
        <dbReference type="SMART" id="SM00471"/>
    </source>
</evidence>
<dbReference type="SUPFAM" id="SSF109604">
    <property type="entry name" value="HD-domain/PDEase-like"/>
    <property type="match status" value="1"/>
</dbReference>
<dbReference type="InterPro" id="IPR003607">
    <property type="entry name" value="HD/PDEase_dom"/>
</dbReference>
<comment type="caution">
    <text evidence="2">The sequence shown here is derived from an EMBL/GenBank/DDBJ whole genome shotgun (WGS) entry which is preliminary data.</text>
</comment>
<name>A0ABP2CTW1_9GAMM</name>
<dbReference type="EMBL" id="AAMX01000001">
    <property type="protein sequence ID" value="EAQ33306.1"/>
    <property type="molecule type" value="Genomic_DNA"/>
</dbReference>